<organism evidence="2 3">
    <name type="scientific">Dactylellina haptotyla (strain CBS 200.50)</name>
    <name type="common">Nematode-trapping fungus</name>
    <name type="synonym">Monacrosporium haptotylum</name>
    <dbReference type="NCBI Taxonomy" id="1284197"/>
    <lineage>
        <taxon>Eukaryota</taxon>
        <taxon>Fungi</taxon>
        <taxon>Dikarya</taxon>
        <taxon>Ascomycota</taxon>
        <taxon>Pezizomycotina</taxon>
        <taxon>Orbiliomycetes</taxon>
        <taxon>Orbiliales</taxon>
        <taxon>Orbiliaceae</taxon>
        <taxon>Dactylellina</taxon>
    </lineage>
</organism>
<proteinExistence type="predicted"/>
<keyword evidence="3" id="KW-1185">Reference proteome</keyword>
<reference evidence="2 3" key="1">
    <citation type="journal article" date="2013" name="PLoS Genet.">
        <title>Genomic mechanisms accounting for the adaptation to parasitism in nematode-trapping fungi.</title>
        <authorList>
            <person name="Meerupati T."/>
            <person name="Andersson K.M."/>
            <person name="Friman E."/>
            <person name="Kumar D."/>
            <person name="Tunlid A."/>
            <person name="Ahren D."/>
        </authorList>
    </citation>
    <scope>NUCLEOTIDE SEQUENCE [LARGE SCALE GENOMIC DNA]</scope>
    <source>
        <strain evidence="2 3">CBS 200.50</strain>
    </source>
</reference>
<dbReference type="AlphaFoldDB" id="S8A9M5"/>
<feature type="chain" id="PRO_5004547594" evidence="1">
    <location>
        <begin position="19"/>
        <end position="146"/>
    </location>
</feature>
<comment type="caution">
    <text evidence="2">The sequence shown here is derived from an EMBL/GenBank/DDBJ whole genome shotgun (WGS) entry which is preliminary data.</text>
</comment>
<reference evidence="3" key="2">
    <citation type="submission" date="2013-04" db="EMBL/GenBank/DDBJ databases">
        <title>Genomic mechanisms accounting for the adaptation to parasitism in nematode-trapping fungi.</title>
        <authorList>
            <person name="Ahren D.G."/>
        </authorList>
    </citation>
    <scope>NUCLEOTIDE SEQUENCE [LARGE SCALE GENOMIC DNA]</scope>
    <source>
        <strain evidence="3">CBS 200.50</strain>
    </source>
</reference>
<gene>
    <name evidence="2" type="ORF">H072_6510</name>
</gene>
<feature type="signal peptide" evidence="1">
    <location>
        <begin position="1"/>
        <end position="18"/>
    </location>
</feature>
<dbReference type="HOGENOM" id="CLU_1777362_0_0_1"/>
<accession>S8A9M5</accession>
<evidence type="ECO:0000313" key="3">
    <source>
        <dbReference type="Proteomes" id="UP000015100"/>
    </source>
</evidence>
<sequence>MKISSIAIALSFCATAFAAAINSPDELFKRTGSANGCNHNNCYRAVIGDGEKGIKFCKKFLWNRGYSWGDCGDYKEKCQYDRERLVTACKCILNDDHLPMCKPRGDSCDRGDYKWDCCRYDDNWPRSNDWDSNDWGHCGWKDNKCD</sequence>
<dbReference type="Proteomes" id="UP000015100">
    <property type="component" value="Unassembled WGS sequence"/>
</dbReference>
<evidence type="ECO:0000313" key="2">
    <source>
        <dbReference type="EMBL" id="EPS39705.1"/>
    </source>
</evidence>
<protein>
    <submittedName>
        <fullName evidence="2">Uncharacterized protein</fullName>
    </submittedName>
</protein>
<dbReference type="OrthoDB" id="3563695at2759"/>
<name>S8A9M5_DACHA</name>
<evidence type="ECO:0000256" key="1">
    <source>
        <dbReference type="SAM" id="SignalP"/>
    </source>
</evidence>
<dbReference type="EMBL" id="AQGS01000457">
    <property type="protein sequence ID" value="EPS39705.1"/>
    <property type="molecule type" value="Genomic_DNA"/>
</dbReference>
<keyword evidence="1" id="KW-0732">Signal</keyword>